<accession>A0ABQ0APE2</accession>
<keyword evidence="3" id="KW-0479">Metal-binding</keyword>
<dbReference type="Gene3D" id="3.20.20.70">
    <property type="entry name" value="Aldolase class I"/>
    <property type="match status" value="1"/>
</dbReference>
<keyword evidence="4" id="KW-0862">Zinc</keyword>
<dbReference type="InterPro" id="IPR013785">
    <property type="entry name" value="Aldolase_TIM"/>
</dbReference>
<keyword evidence="2" id="KW-0808">Transferase</keyword>
<dbReference type="Proteomes" id="UP001441944">
    <property type="component" value="Unassembled WGS sequence"/>
</dbReference>
<dbReference type="Pfam" id="PF05853">
    <property type="entry name" value="BKACE"/>
    <property type="match status" value="1"/>
</dbReference>
<comment type="caution">
    <text evidence="5">The sequence shown here is derived from an EMBL/GenBank/DDBJ whole genome shotgun (WGS) entry which is preliminary data.</text>
</comment>
<evidence type="ECO:0000313" key="5">
    <source>
        <dbReference type="EMBL" id="GAA6197725.1"/>
    </source>
</evidence>
<evidence type="ECO:0000256" key="3">
    <source>
        <dbReference type="ARBA" id="ARBA00022723"/>
    </source>
</evidence>
<sequence>MPLNMNKNVFITCAVTGSGSSQDRSPHVPRSPQQIADSAIAAAKAGAAVVHCHVRDPETGVPSRDLGLYREVTDRIRDSDTDVVLNLTAGMGGDITFGDVENPLPVNAAGTDMIGATARMAHIAECLPEICTLDCGTMNFAEADYVMTNTPGMLRAMGQMMADLGVKPEIEAFDTGHLWFAKELEKEGILQSPALVQLCMGVPWGAPNDLNTFMAMVNNIPESWNWSAFSLGRDQMAYVAASVLAGGNVRVGLEDNLWLDKGVLAENYQLVERAGTIIENMGGKLMGPAEVREQLGLTKRAPVAK</sequence>
<protein>
    <submittedName>
        <fullName evidence="5">3-keto-5-aminohexanoate cleavage protein</fullName>
    </submittedName>
</protein>
<dbReference type="EMBL" id="BAABWU010000014">
    <property type="protein sequence ID" value="GAA6197725.1"/>
    <property type="molecule type" value="Genomic_DNA"/>
</dbReference>
<keyword evidence="6" id="KW-1185">Reference proteome</keyword>
<proteinExistence type="predicted"/>
<gene>
    <name evidence="5" type="ORF">NBRC116598_31700</name>
</gene>
<reference evidence="5 6" key="1">
    <citation type="submission" date="2024-04" db="EMBL/GenBank/DDBJ databases">
        <title>Draft genome sequence of Pseudophaeobacter arcticus NBRC 116598.</title>
        <authorList>
            <person name="Miyakawa T."/>
            <person name="Kusuya Y."/>
            <person name="Miura T."/>
        </authorList>
    </citation>
    <scope>NUCLEOTIDE SEQUENCE [LARGE SCALE GENOMIC DNA]</scope>
    <source>
        <strain evidence="5 6">SU-CL00105</strain>
    </source>
</reference>
<organism evidence="5 6">
    <name type="scientific">Pseudophaeobacter arcticus</name>
    <dbReference type="NCBI Taxonomy" id="385492"/>
    <lineage>
        <taxon>Bacteria</taxon>
        <taxon>Pseudomonadati</taxon>
        <taxon>Pseudomonadota</taxon>
        <taxon>Alphaproteobacteria</taxon>
        <taxon>Rhodobacterales</taxon>
        <taxon>Paracoccaceae</taxon>
        <taxon>Pseudophaeobacter</taxon>
    </lineage>
</organism>
<evidence type="ECO:0000256" key="4">
    <source>
        <dbReference type="ARBA" id="ARBA00022833"/>
    </source>
</evidence>
<name>A0ABQ0APE2_9RHOB</name>
<dbReference type="PANTHER" id="PTHR37418">
    <property type="entry name" value="3-KETO-5-AMINOHEXANOATE CLEAVAGE ENZYME-RELATED"/>
    <property type="match status" value="1"/>
</dbReference>
<evidence type="ECO:0000256" key="2">
    <source>
        <dbReference type="ARBA" id="ARBA00022679"/>
    </source>
</evidence>
<evidence type="ECO:0000256" key="1">
    <source>
        <dbReference type="ARBA" id="ARBA00001947"/>
    </source>
</evidence>
<dbReference type="RefSeq" id="WP_297339028.1">
    <property type="nucleotide sequence ID" value="NZ_BAABWU010000014.1"/>
</dbReference>
<evidence type="ECO:0000313" key="6">
    <source>
        <dbReference type="Proteomes" id="UP001441944"/>
    </source>
</evidence>
<dbReference type="PANTHER" id="PTHR37418:SF2">
    <property type="entry name" value="3-KETO-5-AMINOHEXANOATE CLEAVAGE ENZYME"/>
    <property type="match status" value="1"/>
</dbReference>
<comment type="cofactor">
    <cofactor evidence="1">
        <name>Zn(2+)</name>
        <dbReference type="ChEBI" id="CHEBI:29105"/>
    </cofactor>
</comment>
<dbReference type="InterPro" id="IPR008567">
    <property type="entry name" value="BKACE"/>
</dbReference>